<keyword evidence="4" id="KW-1185">Reference proteome</keyword>
<keyword evidence="2" id="KW-0732">Signal</keyword>
<evidence type="ECO:0000256" key="1">
    <source>
        <dbReference type="SAM" id="MobiDB-lite"/>
    </source>
</evidence>
<accession>C0QCC7</accession>
<name>C0QCC7_DESAH</name>
<feature type="region of interest" description="Disordered" evidence="1">
    <location>
        <begin position="26"/>
        <end position="95"/>
    </location>
</feature>
<evidence type="ECO:0000313" key="3">
    <source>
        <dbReference type="EMBL" id="ACN17144.1"/>
    </source>
</evidence>
<dbReference type="STRING" id="177437.HRM2_40870"/>
<sequence length="95" mass="10164">MTINVRKSTILILAGILTIFTLGPAFAQGGPKGHKGPPPEAYTACEGKSEGDTAAFENPQGDTVTGTCVQERDGDQLVLRPDNPPDRENQDRQNE</sequence>
<proteinExistence type="predicted"/>
<feature type="compositionally biased region" description="Basic and acidic residues" evidence="1">
    <location>
        <begin position="83"/>
        <end position="95"/>
    </location>
</feature>
<evidence type="ECO:0008006" key="5">
    <source>
        <dbReference type="Google" id="ProtNLM"/>
    </source>
</evidence>
<feature type="signal peptide" evidence="2">
    <location>
        <begin position="1"/>
        <end position="27"/>
    </location>
</feature>
<gene>
    <name evidence="3" type="ordered locus">HRM2_40870</name>
</gene>
<dbReference type="eggNOG" id="ENOG5033E57">
    <property type="taxonomic scope" value="Bacteria"/>
</dbReference>
<dbReference type="HOGENOM" id="CLU_2368233_0_0_7"/>
<dbReference type="EMBL" id="CP001087">
    <property type="protein sequence ID" value="ACN17144.1"/>
    <property type="molecule type" value="Genomic_DNA"/>
</dbReference>
<protein>
    <recommendedName>
        <fullName evidence="5">DUF2282 domain-containing protein</fullName>
    </recommendedName>
</protein>
<reference evidence="3 4" key="1">
    <citation type="journal article" date="2009" name="Environ. Microbiol.">
        <title>Genome sequence of Desulfobacterium autotrophicum HRM2, a marine sulfate reducer oxidizing organic carbon completely to carbon dioxide.</title>
        <authorList>
            <person name="Strittmatter A.W."/>
            <person name="Liesegang H."/>
            <person name="Rabus R."/>
            <person name="Decker I."/>
            <person name="Amann J."/>
            <person name="Andres S."/>
            <person name="Henne A."/>
            <person name="Fricke W.F."/>
            <person name="Martinez-Arias R."/>
            <person name="Bartels D."/>
            <person name="Goesmann A."/>
            <person name="Krause L."/>
            <person name="Puehler A."/>
            <person name="Klenk H.P."/>
            <person name="Richter M."/>
            <person name="Schuler M."/>
            <person name="Gloeckner F.O."/>
            <person name="Meyerdierks A."/>
            <person name="Gottschalk G."/>
            <person name="Amann R."/>
        </authorList>
    </citation>
    <scope>NUCLEOTIDE SEQUENCE [LARGE SCALE GENOMIC DNA]</scope>
    <source>
        <strain evidence="4">ATCC 43914 / DSM 3382 / HRM2</strain>
    </source>
</reference>
<organism evidence="3 4">
    <name type="scientific">Desulforapulum autotrophicum (strain ATCC 43914 / DSM 3382 / VKM B-1955 / HRM2)</name>
    <name type="common">Desulfobacterium autotrophicum</name>
    <dbReference type="NCBI Taxonomy" id="177437"/>
    <lineage>
        <taxon>Bacteria</taxon>
        <taxon>Pseudomonadati</taxon>
        <taxon>Thermodesulfobacteriota</taxon>
        <taxon>Desulfobacteria</taxon>
        <taxon>Desulfobacterales</taxon>
        <taxon>Desulfobacteraceae</taxon>
        <taxon>Desulforapulum</taxon>
    </lineage>
</organism>
<dbReference type="OrthoDB" id="5422614at2"/>
<dbReference type="RefSeq" id="WP_015905877.1">
    <property type="nucleotide sequence ID" value="NC_012108.1"/>
</dbReference>
<evidence type="ECO:0000256" key="2">
    <source>
        <dbReference type="SAM" id="SignalP"/>
    </source>
</evidence>
<dbReference type="AlphaFoldDB" id="C0QCC7"/>
<feature type="chain" id="PRO_5002902278" description="DUF2282 domain-containing protein" evidence="2">
    <location>
        <begin position="28"/>
        <end position="95"/>
    </location>
</feature>
<evidence type="ECO:0000313" key="4">
    <source>
        <dbReference type="Proteomes" id="UP000000442"/>
    </source>
</evidence>
<dbReference type="KEGG" id="dat:HRM2_40870"/>
<dbReference type="Proteomes" id="UP000000442">
    <property type="component" value="Chromosome"/>
</dbReference>